<keyword evidence="2" id="KW-1185">Reference proteome</keyword>
<comment type="caution">
    <text evidence="1">The sequence shown here is derived from an EMBL/GenBank/DDBJ whole genome shotgun (WGS) entry which is preliminary data.</text>
</comment>
<organism evidence="1 2">
    <name type="scientific">Mucor saturninus</name>
    <dbReference type="NCBI Taxonomy" id="64648"/>
    <lineage>
        <taxon>Eukaryota</taxon>
        <taxon>Fungi</taxon>
        <taxon>Fungi incertae sedis</taxon>
        <taxon>Mucoromycota</taxon>
        <taxon>Mucoromycotina</taxon>
        <taxon>Mucoromycetes</taxon>
        <taxon>Mucorales</taxon>
        <taxon>Mucorineae</taxon>
        <taxon>Mucoraceae</taxon>
        <taxon>Mucor</taxon>
    </lineage>
</organism>
<gene>
    <name evidence="1" type="ORF">INT47_000395</name>
</gene>
<dbReference type="Proteomes" id="UP000603453">
    <property type="component" value="Unassembled WGS sequence"/>
</dbReference>
<proteinExistence type="predicted"/>
<feature type="non-terminal residue" evidence="1">
    <location>
        <position position="1"/>
    </location>
</feature>
<name>A0A8H7QSW3_9FUNG</name>
<dbReference type="AlphaFoldDB" id="A0A8H7QSW3"/>
<evidence type="ECO:0000313" key="2">
    <source>
        <dbReference type="Proteomes" id="UP000603453"/>
    </source>
</evidence>
<accession>A0A8H7QSW3</accession>
<reference evidence="1" key="1">
    <citation type="submission" date="2020-12" db="EMBL/GenBank/DDBJ databases">
        <title>Metabolic potential, ecology and presence of endohyphal bacteria is reflected in genomic diversity of Mucoromycotina.</title>
        <authorList>
            <person name="Muszewska A."/>
            <person name="Okrasinska A."/>
            <person name="Steczkiewicz K."/>
            <person name="Drgas O."/>
            <person name="Orlowska M."/>
            <person name="Perlinska-Lenart U."/>
            <person name="Aleksandrzak-Piekarczyk T."/>
            <person name="Szatraj K."/>
            <person name="Zielenkiewicz U."/>
            <person name="Pilsyk S."/>
            <person name="Malc E."/>
            <person name="Mieczkowski P."/>
            <person name="Kruszewska J.S."/>
            <person name="Biernat P."/>
            <person name="Pawlowska J."/>
        </authorList>
    </citation>
    <scope>NUCLEOTIDE SEQUENCE</scope>
    <source>
        <strain evidence="1">WA0000017839</strain>
    </source>
</reference>
<dbReference type="EMBL" id="JAEPRD010000115">
    <property type="protein sequence ID" value="KAG2198194.1"/>
    <property type="molecule type" value="Genomic_DNA"/>
</dbReference>
<dbReference type="OrthoDB" id="2286618at2759"/>
<evidence type="ECO:0000313" key="1">
    <source>
        <dbReference type="EMBL" id="KAG2198194.1"/>
    </source>
</evidence>
<protein>
    <submittedName>
        <fullName evidence="1">Uncharacterized protein</fullName>
    </submittedName>
</protein>
<sequence>MEYWSARSSTASSTYLREESSNVVQEVQASDFDTIKKKIKTNLASVDDALNIPNMLTEEFNIIDHFKERNFQYRLLTGSSLINLDDIRLAGLVPKDVIDQIKIATDLPTFHLSEAADILLSNMGESVPSSRKLRSIVRKSIGKNTYFDLMEMYDISSIETISKHFLNLMDSPLNPLLGPQLERTAAVNTTIVIMAYLFIDVNDVIGFKWYEVRTHITDNQKWDGVGFLKSIFKVTLPDRLV</sequence>